<keyword evidence="2" id="KW-1003">Cell membrane</keyword>
<dbReference type="Pfam" id="PF04277">
    <property type="entry name" value="OAD_gamma"/>
    <property type="match status" value="1"/>
</dbReference>
<evidence type="ECO:0000256" key="3">
    <source>
        <dbReference type="ARBA" id="ARBA00022692"/>
    </source>
</evidence>
<dbReference type="GO" id="GO:0036376">
    <property type="term" value="P:sodium ion export across plasma membrane"/>
    <property type="evidence" value="ECO:0007669"/>
    <property type="project" value="InterPro"/>
</dbReference>
<feature type="transmembrane region" description="Helical" evidence="6">
    <location>
        <begin position="12"/>
        <end position="33"/>
    </location>
</feature>
<reference evidence="7" key="1">
    <citation type="submission" date="2019-08" db="EMBL/GenBank/DDBJ databases">
        <authorList>
            <person name="Kucharzyk K."/>
            <person name="Murdoch R.W."/>
            <person name="Higgins S."/>
            <person name="Loffler F."/>
        </authorList>
    </citation>
    <scope>NUCLEOTIDE SEQUENCE</scope>
</reference>
<name>A0A644UZ75_9ZZZZ</name>
<evidence type="ECO:0000256" key="4">
    <source>
        <dbReference type="ARBA" id="ARBA00022989"/>
    </source>
</evidence>
<sequence length="83" mass="9046">MQPLNEALSIMAVGMITVFFILFLIILIGNLIIRLSNRYLPEEATVIKTKKTAGSSESTLKAIEAAIDVITKGKGKVTNIKKL</sequence>
<comment type="subcellular location">
    <subcellularLocation>
        <location evidence="1">Cell membrane</location>
    </subcellularLocation>
</comment>
<proteinExistence type="predicted"/>
<comment type="caution">
    <text evidence="7">The sequence shown here is derived from an EMBL/GenBank/DDBJ whole genome shotgun (WGS) entry which is preliminary data.</text>
</comment>
<evidence type="ECO:0000256" key="6">
    <source>
        <dbReference type="SAM" id="Phobius"/>
    </source>
</evidence>
<dbReference type="EMBL" id="VSSQ01000187">
    <property type="protein sequence ID" value="MPL84254.1"/>
    <property type="molecule type" value="Genomic_DNA"/>
</dbReference>
<accession>A0A644UZ75</accession>
<evidence type="ECO:0000256" key="1">
    <source>
        <dbReference type="ARBA" id="ARBA00004236"/>
    </source>
</evidence>
<dbReference type="GO" id="GO:0015081">
    <property type="term" value="F:sodium ion transmembrane transporter activity"/>
    <property type="evidence" value="ECO:0007669"/>
    <property type="project" value="InterPro"/>
</dbReference>
<dbReference type="GO" id="GO:0005886">
    <property type="term" value="C:plasma membrane"/>
    <property type="evidence" value="ECO:0007669"/>
    <property type="project" value="UniProtKB-SubCell"/>
</dbReference>
<evidence type="ECO:0000313" key="7">
    <source>
        <dbReference type="EMBL" id="MPL84254.1"/>
    </source>
</evidence>
<keyword evidence="3 6" id="KW-0812">Transmembrane</keyword>
<protein>
    <recommendedName>
        <fullName evidence="8">Oxaloacetate decarboxylase gamma chain</fullName>
    </recommendedName>
</protein>
<organism evidence="7">
    <name type="scientific">bioreactor metagenome</name>
    <dbReference type="NCBI Taxonomy" id="1076179"/>
    <lineage>
        <taxon>unclassified sequences</taxon>
        <taxon>metagenomes</taxon>
        <taxon>ecological metagenomes</taxon>
    </lineage>
</organism>
<gene>
    <name evidence="7" type="ORF">SDC9_30218</name>
</gene>
<keyword evidence="4 6" id="KW-1133">Transmembrane helix</keyword>
<evidence type="ECO:0000256" key="5">
    <source>
        <dbReference type="ARBA" id="ARBA00023136"/>
    </source>
</evidence>
<evidence type="ECO:0008006" key="8">
    <source>
        <dbReference type="Google" id="ProtNLM"/>
    </source>
</evidence>
<dbReference type="AlphaFoldDB" id="A0A644UZ75"/>
<evidence type="ECO:0000256" key="2">
    <source>
        <dbReference type="ARBA" id="ARBA00022475"/>
    </source>
</evidence>
<dbReference type="InterPro" id="IPR005899">
    <property type="entry name" value="Na_pump_deCOase"/>
</dbReference>
<keyword evidence="5 6" id="KW-0472">Membrane</keyword>